<dbReference type="SUPFAM" id="SSF53448">
    <property type="entry name" value="Nucleotide-diphospho-sugar transferases"/>
    <property type="match status" value="1"/>
</dbReference>
<protein>
    <recommendedName>
        <fullName evidence="1">Mannose-1-phosphate guanyltransferase</fullName>
    </recommendedName>
    <alternativeName>
        <fullName evidence="3">GDP-mannose pyrophosphorylase</fullName>
    </alternativeName>
    <alternativeName>
        <fullName evidence="2">GTP-mannose-1-phosphate guanylyltransferase</fullName>
    </alternativeName>
</protein>
<dbReference type="AlphaFoldDB" id="A0A1L7WQ88"/>
<dbReference type="SUPFAM" id="SSF56112">
    <property type="entry name" value="Protein kinase-like (PK-like)"/>
    <property type="match status" value="1"/>
</dbReference>
<gene>
    <name evidence="5" type="ORF">PAC_04819</name>
</gene>
<evidence type="ECO:0000313" key="5">
    <source>
        <dbReference type="EMBL" id="CZR54934.1"/>
    </source>
</evidence>
<evidence type="ECO:0000313" key="6">
    <source>
        <dbReference type="Proteomes" id="UP000184330"/>
    </source>
</evidence>
<dbReference type="SUPFAM" id="SSF56784">
    <property type="entry name" value="HAD-like"/>
    <property type="match status" value="1"/>
</dbReference>
<organism evidence="5 6">
    <name type="scientific">Phialocephala subalpina</name>
    <dbReference type="NCBI Taxonomy" id="576137"/>
    <lineage>
        <taxon>Eukaryota</taxon>
        <taxon>Fungi</taxon>
        <taxon>Dikarya</taxon>
        <taxon>Ascomycota</taxon>
        <taxon>Pezizomycotina</taxon>
        <taxon>Leotiomycetes</taxon>
        <taxon>Helotiales</taxon>
        <taxon>Mollisiaceae</taxon>
        <taxon>Phialocephala</taxon>
        <taxon>Phialocephala fortinii species complex</taxon>
    </lineage>
</organism>
<name>A0A1L7WQ88_9HELO</name>
<dbReference type="InterPro" id="IPR023214">
    <property type="entry name" value="HAD_sf"/>
</dbReference>
<dbReference type="Gene3D" id="3.40.50.1000">
    <property type="entry name" value="HAD superfamily/HAD-like"/>
    <property type="match status" value="1"/>
</dbReference>
<proteinExistence type="predicted"/>
<evidence type="ECO:0000259" key="4">
    <source>
        <dbReference type="Pfam" id="PF00483"/>
    </source>
</evidence>
<dbReference type="InterPro" id="IPR036412">
    <property type="entry name" value="HAD-like_sf"/>
</dbReference>
<dbReference type="EMBL" id="FJOG01000005">
    <property type="protein sequence ID" value="CZR54934.1"/>
    <property type="molecule type" value="Genomic_DNA"/>
</dbReference>
<dbReference type="InterPro" id="IPR005835">
    <property type="entry name" value="NTP_transferase_dom"/>
</dbReference>
<accession>A0A1L7WQ88</accession>
<dbReference type="InterPro" id="IPR029044">
    <property type="entry name" value="Nucleotide-diphossugar_trans"/>
</dbReference>
<dbReference type="Gene3D" id="3.90.550.10">
    <property type="entry name" value="Spore Coat Polysaccharide Biosynthesis Protein SpsA, Chain A"/>
    <property type="match status" value="1"/>
</dbReference>
<reference evidence="5 6" key="1">
    <citation type="submission" date="2016-03" db="EMBL/GenBank/DDBJ databases">
        <authorList>
            <person name="Ploux O."/>
        </authorList>
    </citation>
    <scope>NUCLEOTIDE SEQUENCE [LARGE SCALE GENOMIC DNA]</scope>
    <source>
        <strain evidence="5 6">UAMH 11012</strain>
    </source>
</reference>
<dbReference type="Proteomes" id="UP000184330">
    <property type="component" value="Unassembled WGS sequence"/>
</dbReference>
<evidence type="ECO:0000256" key="3">
    <source>
        <dbReference type="ARBA" id="ARBA00031190"/>
    </source>
</evidence>
<feature type="domain" description="Nucleotidyl transferase" evidence="4">
    <location>
        <begin position="25"/>
        <end position="233"/>
    </location>
</feature>
<sequence length="861" mass="96172">MHLRKYSRNEHSQETSHNAVPLNIIIPIGGIGSRFTKEGYRYPKPLINIVGRPMILRLIDNLSLKSGDTLWMAANEEIDDEFRLGQLIMKTFPKLDFKFLRLKHQTRGASETLYAITQSMNNEHLQLRTISLDCDTIYWADILTQVRNLPIAHGAVFYFPDDGHKPIFSYIKTSSTLSENGLIVDIQEKKAISNKANTGAYVFATASLLQTWAAKSIDSNANGSEVGEYYTSQLIGMMIFDGKLPFLGIPLEDKDFSCVGTPEQLQDLLLQLRSEGKGSQVQKRRFCFDLDMTLVGVPAVAGDYTTCPPIWKNIKLVQQLHKAGHYIIIQTARRMRTHSGNVGAILKDVGILTFKQLAKYQIPYDDLHFGKPWADVYIDDLAVNANLDTMREIGWLLDESEDALLTSDTSIPASPTKTKPPRSVLAARDFNTVQFVGSKVLKSSKSEAILGELYFYSHMPLELSTIFPKVYTVDYLAETNNYTIEMEWRQGLTFSHLLVGRSITRGRLLTLLSGLHKIHAATPSPSTPTLPISEALTGKFEEHSEKRTGNPNLYANYGTKLRSRYFKNKERYDGLGEKAGQYFERLNEFLDTYEAEEKGVRTAIIHGDPVFSNVILSANEKTASFIDVRCQLEDTLTTEGDLHYDLAKVLQSLMGYDHILLTPLDELPKAGERLLQEADERILENLRSIFWEWVEAEYGLGVHRKTLLRITASLMFSLIPLHKEELGPVFLRLCGRTLELASGPGAGQATLGVGLRAGSPMGGIMRRVSERGVSGEVKRSVSGSERNVSGLGIGGERSWTPTRDATMGLEGLKVMDGNVGNRRRTLDAEILGEKVKGMEKAEEKEQTQPCVVGSDMSFSII</sequence>
<dbReference type="OrthoDB" id="10259470at2759"/>
<dbReference type="Pfam" id="PF00483">
    <property type="entry name" value="NTP_transferase"/>
    <property type="match status" value="1"/>
</dbReference>
<dbReference type="InterPro" id="IPR011009">
    <property type="entry name" value="Kinase-like_dom_sf"/>
</dbReference>
<evidence type="ECO:0000256" key="2">
    <source>
        <dbReference type="ARBA" id="ARBA00030179"/>
    </source>
</evidence>
<evidence type="ECO:0000256" key="1">
    <source>
        <dbReference type="ARBA" id="ARBA00018601"/>
    </source>
</evidence>
<keyword evidence="6" id="KW-1185">Reference proteome</keyword>